<organism evidence="1 2">
    <name type="scientific">Verminephrobacter aporrectodeae subsp. tuberculatae</name>
    <dbReference type="NCBI Taxonomy" id="1110392"/>
    <lineage>
        <taxon>Bacteria</taxon>
        <taxon>Pseudomonadati</taxon>
        <taxon>Pseudomonadota</taxon>
        <taxon>Betaproteobacteria</taxon>
        <taxon>Burkholderiales</taxon>
        <taxon>Comamonadaceae</taxon>
        <taxon>Verminephrobacter</taxon>
    </lineage>
</organism>
<dbReference type="PANTHER" id="PTHR32305:SF15">
    <property type="entry name" value="PROTEIN RHSA-RELATED"/>
    <property type="match status" value="1"/>
</dbReference>
<protein>
    <submittedName>
        <fullName evidence="1">RHS repeat-associated core domain-containing protein</fullName>
    </submittedName>
</protein>
<dbReference type="Proteomes" id="UP001208935">
    <property type="component" value="Unassembled WGS sequence"/>
</dbReference>
<name>A0ABT3KXD6_9BURK</name>
<dbReference type="RefSeq" id="WP_321161771.1">
    <property type="nucleotide sequence ID" value="NZ_QZCW01000003.1"/>
</dbReference>
<dbReference type="InterPro" id="IPR050708">
    <property type="entry name" value="T6SS_VgrG/RHS"/>
</dbReference>
<dbReference type="EMBL" id="QZCW01000003">
    <property type="protein sequence ID" value="MCW5322994.1"/>
    <property type="molecule type" value="Genomic_DNA"/>
</dbReference>
<sequence length="304" mass="33728">MEIRKNQDISDVRFYLIRHQTLALQLHAGLREGINPYISETPSSNASWPRLPGQYEDAETGLYYNFHRYYDPDTGRYIQSDPIGLAGGWSRFAYVNGSPLIYIDPYGLFGLADMPTAPDWVVNGVAGFGDTLSFRITYYMRYVMDANGSVDRCSSAYKNGEWTAIGMSVAFGEVHLGRNAVNQMGQGGLGRGIGRLVSDGRTWGSVRDTWGSVRDTWSTAAGNGERWLAAHGVSLHHWLIPQRFKKINAGYNYMPISAGFNSWMNGSTKGRKFVERGFRVAVVTIYSAPPITAALSSDDCACQE</sequence>
<keyword evidence="2" id="KW-1185">Reference proteome</keyword>
<evidence type="ECO:0000313" key="1">
    <source>
        <dbReference type="EMBL" id="MCW5322994.1"/>
    </source>
</evidence>
<dbReference type="NCBIfam" id="TIGR03696">
    <property type="entry name" value="Rhs_assc_core"/>
    <property type="match status" value="1"/>
</dbReference>
<accession>A0ABT3KXD6</accession>
<proteinExistence type="predicted"/>
<dbReference type="Gene3D" id="2.180.10.10">
    <property type="entry name" value="RHS repeat-associated core"/>
    <property type="match status" value="1"/>
</dbReference>
<dbReference type="InterPro" id="IPR022385">
    <property type="entry name" value="Rhs_assc_core"/>
</dbReference>
<dbReference type="PANTHER" id="PTHR32305">
    <property type="match status" value="1"/>
</dbReference>
<reference evidence="2" key="1">
    <citation type="submission" date="2023-07" db="EMBL/GenBank/DDBJ databases">
        <title>Verminephrobacter genomes.</title>
        <authorList>
            <person name="Lund M.B."/>
        </authorList>
    </citation>
    <scope>NUCLEOTIDE SEQUENCE [LARGE SCALE GENOMIC DNA]</scope>
    <source>
        <strain evidence="2">AtM5-05</strain>
    </source>
</reference>
<evidence type="ECO:0000313" key="2">
    <source>
        <dbReference type="Proteomes" id="UP001208935"/>
    </source>
</evidence>
<gene>
    <name evidence="1" type="ORF">D5039_18150</name>
</gene>
<dbReference type="PRINTS" id="PR00394">
    <property type="entry name" value="RHSPROTEIN"/>
</dbReference>
<comment type="caution">
    <text evidence="1">The sequence shown here is derived from an EMBL/GenBank/DDBJ whole genome shotgun (WGS) entry which is preliminary data.</text>
</comment>